<evidence type="ECO:0000256" key="3">
    <source>
        <dbReference type="ARBA" id="ARBA00022692"/>
    </source>
</evidence>
<evidence type="ECO:0000313" key="9">
    <source>
        <dbReference type="RefSeq" id="XP_005174809.1"/>
    </source>
</evidence>
<proteinExistence type="inferred from homology"/>
<dbReference type="eggNOG" id="ENOG502TAY0">
    <property type="taxonomic scope" value="Eukaryota"/>
</dbReference>
<feature type="transmembrane region" description="Helical" evidence="6">
    <location>
        <begin position="142"/>
        <end position="163"/>
    </location>
</feature>
<feature type="transmembrane region" description="Helical" evidence="6">
    <location>
        <begin position="44"/>
        <end position="64"/>
    </location>
</feature>
<keyword evidence="6 9" id="KW-0675">Receptor</keyword>
<evidence type="ECO:0000313" key="7">
    <source>
        <dbReference type="EnsemblMetazoa" id="MDOA015305-PA"/>
    </source>
</evidence>
<evidence type="ECO:0000256" key="1">
    <source>
        <dbReference type="ARBA" id="ARBA00004651"/>
    </source>
</evidence>
<feature type="transmembrane region" description="Helical" evidence="6">
    <location>
        <begin position="169"/>
        <end position="192"/>
    </location>
</feature>
<comment type="similarity">
    <text evidence="6">Belongs to the insect chemoreceptor superfamily. Gustatory receptor (GR) family.</text>
</comment>
<dbReference type="InterPro" id="IPR013604">
    <property type="entry name" value="7TM_chemorcpt"/>
</dbReference>
<dbReference type="AlphaFoldDB" id="A0A1I8NHV2"/>
<dbReference type="VEuPathDB" id="VectorBase:MDOMA2_017312"/>
<evidence type="ECO:0000256" key="4">
    <source>
        <dbReference type="ARBA" id="ARBA00022989"/>
    </source>
</evidence>
<feature type="transmembrane region" description="Helical" evidence="6">
    <location>
        <begin position="267"/>
        <end position="295"/>
    </location>
</feature>
<evidence type="ECO:0000313" key="8">
    <source>
        <dbReference type="Proteomes" id="UP001652621"/>
    </source>
</evidence>
<keyword evidence="4 6" id="KW-1133">Transmembrane helix</keyword>
<dbReference type="Pfam" id="PF08395">
    <property type="entry name" value="7tm_7"/>
    <property type="match status" value="1"/>
</dbReference>
<feature type="transmembrane region" description="Helical" evidence="6">
    <location>
        <begin position="360"/>
        <end position="378"/>
    </location>
</feature>
<dbReference type="PROSITE" id="PS51257">
    <property type="entry name" value="PROKAR_LIPOPROTEIN"/>
    <property type="match status" value="1"/>
</dbReference>
<dbReference type="GO" id="GO:0050909">
    <property type="term" value="P:sensory perception of taste"/>
    <property type="evidence" value="ECO:0007669"/>
    <property type="project" value="InterPro"/>
</dbReference>
<dbReference type="GO" id="GO:0007165">
    <property type="term" value="P:signal transduction"/>
    <property type="evidence" value="ECO:0007669"/>
    <property type="project" value="UniProtKB-KW"/>
</dbReference>
<dbReference type="RefSeq" id="XP_005174809.1">
    <property type="nucleotide sequence ID" value="XM_005174752.1"/>
</dbReference>
<name>A0A1I8NHV2_MUSDO</name>
<dbReference type="Proteomes" id="UP001652621">
    <property type="component" value="Unplaced"/>
</dbReference>
<reference evidence="9" key="2">
    <citation type="submission" date="2025-04" db="UniProtKB">
        <authorList>
            <consortium name="RefSeq"/>
        </authorList>
    </citation>
    <scope>IDENTIFICATION</scope>
    <source>
        <strain evidence="9">Aabys</strain>
    </source>
</reference>
<feature type="transmembrane region" description="Helical" evidence="6">
    <location>
        <begin position="84"/>
        <end position="105"/>
    </location>
</feature>
<keyword evidence="6" id="KW-0807">Transducer</keyword>
<dbReference type="OrthoDB" id="8006662at2759"/>
<organism evidence="7">
    <name type="scientific">Musca domestica</name>
    <name type="common">House fly</name>
    <dbReference type="NCBI Taxonomy" id="7370"/>
    <lineage>
        <taxon>Eukaryota</taxon>
        <taxon>Metazoa</taxon>
        <taxon>Ecdysozoa</taxon>
        <taxon>Arthropoda</taxon>
        <taxon>Hexapoda</taxon>
        <taxon>Insecta</taxon>
        <taxon>Pterygota</taxon>
        <taxon>Neoptera</taxon>
        <taxon>Endopterygota</taxon>
        <taxon>Diptera</taxon>
        <taxon>Brachycera</taxon>
        <taxon>Muscomorpha</taxon>
        <taxon>Muscoidea</taxon>
        <taxon>Muscidae</taxon>
        <taxon>Musca</taxon>
    </lineage>
</organism>
<evidence type="ECO:0000256" key="5">
    <source>
        <dbReference type="ARBA" id="ARBA00023136"/>
    </source>
</evidence>
<keyword evidence="3 6" id="KW-0812">Transmembrane</keyword>
<dbReference type="VEuPathDB" id="VectorBase:MDOA015305"/>
<dbReference type="EnsemblMetazoa" id="MDOA015305-RA">
    <property type="protein sequence ID" value="MDOA015305-PA"/>
    <property type="gene ID" value="MDOA015305"/>
</dbReference>
<evidence type="ECO:0000256" key="2">
    <source>
        <dbReference type="ARBA" id="ARBA00022475"/>
    </source>
</evidence>
<accession>A0A1I8NHV2</accession>
<dbReference type="KEGG" id="mde:101894518"/>
<evidence type="ECO:0000256" key="6">
    <source>
        <dbReference type="RuleBase" id="RU363108"/>
    </source>
</evidence>
<dbReference type="GO" id="GO:0005886">
    <property type="term" value="C:plasma membrane"/>
    <property type="evidence" value="ECO:0007669"/>
    <property type="project" value="UniProtKB-SubCell"/>
</dbReference>
<comment type="caution">
    <text evidence="6">Lacks conserved residue(s) required for the propagation of feature annotation.</text>
</comment>
<gene>
    <name evidence="7" type="primary">101894518</name>
    <name evidence="9" type="synonym">LOC101894518</name>
</gene>
<sequence length="404" mass="46461">MFRLHRFWKKTQSIYDCCRLLCQIQFVLGCSGIRSRSDKYVCDWISLSYTALAMGCVLSTLGLAAFVKFQDPYLVEMDSLIKSIIYLELGMSLFMYVTTATTMVAEAKTHLKLYKQINDLDLVLIREFGCKMNYKALVKKNLQLLGFTASIYIIIIALGISRAKDLRNIVLNLLSALAYICITGGPNLNFYIQMNFAEILAIRFRLLQKLLQAKPPRLEEAKLVERFQKLIDLVEQYHDCIRLTNQIFAKSLIIIMLHDFTLTTSELYLIFGGLTSSGSSALIYFVLLGLVLPIYKMTVGPVYSENAIKEEAKCFKIIQDLDFQYNGSRKIRDMVAICLTWRWDNIVEFKSGSMPLNMETIAGVYVEIFNYILILIQFRMTQEMGDQIEKQKNTIQDWIGVDYV</sequence>
<keyword evidence="2 6" id="KW-1003">Cell membrane</keyword>
<reference evidence="7" key="1">
    <citation type="submission" date="2020-05" db="UniProtKB">
        <authorList>
            <consortium name="EnsemblMetazoa"/>
        </authorList>
    </citation>
    <scope>IDENTIFICATION</scope>
    <source>
        <strain evidence="7">Aabys</strain>
    </source>
</reference>
<keyword evidence="8" id="KW-1185">Reference proteome</keyword>
<keyword evidence="5 6" id="KW-0472">Membrane</keyword>
<protein>
    <recommendedName>
        <fullName evidence="6">Gustatory receptor</fullName>
    </recommendedName>
</protein>
<comment type="subcellular location">
    <subcellularLocation>
        <location evidence="1 6">Cell membrane</location>
        <topology evidence="1 6">Multi-pass membrane protein</topology>
    </subcellularLocation>
</comment>
<comment type="function">
    <text evidence="6">Gustatory receptor which mediates acceptance or avoidance behavior, depending on its substrates.</text>
</comment>